<dbReference type="Proteomes" id="UP000037136">
    <property type="component" value="Unassembled WGS sequence"/>
</dbReference>
<keyword evidence="3" id="KW-1185">Reference proteome</keyword>
<reference evidence="2 3" key="1">
    <citation type="journal article" date="2015" name="BMC Genomics">
        <title>Gene expression during zombie ant biting behavior reflects the complexity underlying fungal parasitic behavioral manipulation.</title>
        <authorList>
            <person name="de Bekker C."/>
            <person name="Ohm R.A."/>
            <person name="Loreto R.G."/>
            <person name="Sebastian A."/>
            <person name="Albert I."/>
            <person name="Merrow M."/>
            <person name="Brachmann A."/>
            <person name="Hughes D.P."/>
        </authorList>
    </citation>
    <scope>NUCLEOTIDE SEQUENCE [LARGE SCALE GENOMIC DNA]</scope>
    <source>
        <strain evidence="2 3">SC16a</strain>
    </source>
</reference>
<proteinExistence type="predicted"/>
<feature type="compositionally biased region" description="Acidic residues" evidence="1">
    <location>
        <begin position="87"/>
        <end position="96"/>
    </location>
</feature>
<feature type="region of interest" description="Disordered" evidence="1">
    <location>
        <begin position="156"/>
        <end position="208"/>
    </location>
</feature>
<protein>
    <submittedName>
        <fullName evidence="2">Uncharacterized protein</fullName>
    </submittedName>
</protein>
<evidence type="ECO:0000313" key="2">
    <source>
        <dbReference type="EMBL" id="PFH63441.1"/>
    </source>
</evidence>
<evidence type="ECO:0000313" key="3">
    <source>
        <dbReference type="Proteomes" id="UP000037136"/>
    </source>
</evidence>
<organism evidence="2 3">
    <name type="scientific">Ophiocordyceps unilateralis</name>
    <name type="common">Zombie-ant fungus</name>
    <name type="synonym">Torrubia unilateralis</name>
    <dbReference type="NCBI Taxonomy" id="268505"/>
    <lineage>
        <taxon>Eukaryota</taxon>
        <taxon>Fungi</taxon>
        <taxon>Dikarya</taxon>
        <taxon>Ascomycota</taxon>
        <taxon>Pezizomycotina</taxon>
        <taxon>Sordariomycetes</taxon>
        <taxon>Hypocreomycetidae</taxon>
        <taxon>Hypocreales</taxon>
        <taxon>Ophiocordycipitaceae</taxon>
        <taxon>Ophiocordyceps</taxon>
    </lineage>
</organism>
<dbReference type="AlphaFoldDB" id="A0A2A9PTL1"/>
<sequence length="208" mass="21630">MARDLEAGTAPLKSPGSQSSTLAAFLEPDESPSRRVRGKQATAYVNKRKRAPGMDDQEPRPGLEASDGAVAPPTPCRPMKRARNDEAVSDEAAEDESVAKEACNVAAASKTVAKKVSNVAARKKSVAKKTSKVEVETKSVAKKVSNVKAGNKSVAKRASNVAAGRKPVATKVSKAKKASNVAAGRKAVTNVVPRRSSRRAASKSAAVA</sequence>
<accession>A0A2A9PTL1</accession>
<evidence type="ECO:0000256" key="1">
    <source>
        <dbReference type="SAM" id="MobiDB-lite"/>
    </source>
</evidence>
<feature type="region of interest" description="Disordered" evidence="1">
    <location>
        <begin position="1"/>
        <end position="97"/>
    </location>
</feature>
<gene>
    <name evidence="2" type="ORF">XA68_10032</name>
</gene>
<comment type="caution">
    <text evidence="2">The sequence shown here is derived from an EMBL/GenBank/DDBJ whole genome shotgun (WGS) entry which is preliminary data.</text>
</comment>
<reference evidence="2 3" key="2">
    <citation type="journal article" date="2017" name="Sci. Rep.">
        <title>Ant-infecting Ophiocordyceps genomes reveal a high diversity of potential behavioral manipulation genes and a possible major role for enterotoxins.</title>
        <authorList>
            <person name="de Bekker C."/>
            <person name="Ohm R.A."/>
            <person name="Evans H.C."/>
            <person name="Brachmann A."/>
            <person name="Hughes D.P."/>
        </authorList>
    </citation>
    <scope>NUCLEOTIDE SEQUENCE [LARGE SCALE GENOMIC DNA]</scope>
    <source>
        <strain evidence="2 3">SC16a</strain>
    </source>
</reference>
<dbReference type="EMBL" id="LAZP02000001">
    <property type="protein sequence ID" value="PFH63441.1"/>
    <property type="molecule type" value="Genomic_DNA"/>
</dbReference>
<name>A0A2A9PTL1_OPHUN</name>
<feature type="compositionally biased region" description="Low complexity" evidence="1">
    <location>
        <begin position="166"/>
        <end position="183"/>
    </location>
</feature>